<dbReference type="PANTHER" id="PTHR22946:SF12">
    <property type="entry name" value="CONIDIAL PIGMENT BIOSYNTHESIS PROTEIN AYG1 (AFU_ORTHOLOGUE AFUA_2G17550)"/>
    <property type="match status" value="1"/>
</dbReference>
<keyword evidence="2 4" id="KW-0378">Hydrolase</keyword>
<proteinExistence type="inferred from homology"/>
<comment type="similarity">
    <text evidence="1">Belongs to the AB hydrolase superfamily.</text>
</comment>
<dbReference type="InterPro" id="IPR010520">
    <property type="entry name" value="FrsA-like"/>
</dbReference>
<dbReference type="AlphaFoldDB" id="A0A511FCT0"/>
<evidence type="ECO:0000256" key="2">
    <source>
        <dbReference type="ARBA" id="ARBA00022801"/>
    </source>
</evidence>
<dbReference type="PANTHER" id="PTHR22946">
    <property type="entry name" value="DIENELACTONE HYDROLASE DOMAIN-CONTAINING PROTEIN-RELATED"/>
    <property type="match status" value="1"/>
</dbReference>
<organism evidence="3 5">
    <name type="scientific">Cellulomonas hominis</name>
    <dbReference type="NCBI Taxonomy" id="156981"/>
    <lineage>
        <taxon>Bacteria</taxon>
        <taxon>Bacillati</taxon>
        <taxon>Actinomycetota</taxon>
        <taxon>Actinomycetes</taxon>
        <taxon>Micrococcales</taxon>
        <taxon>Cellulomonadaceae</taxon>
        <taxon>Cellulomonas</taxon>
    </lineage>
</organism>
<dbReference type="Proteomes" id="UP000564629">
    <property type="component" value="Unassembled WGS sequence"/>
</dbReference>
<gene>
    <name evidence="3" type="ORF">CHO01_12330</name>
    <name evidence="4" type="ORF">HNR08_004095</name>
</gene>
<reference evidence="3 5" key="1">
    <citation type="submission" date="2019-07" db="EMBL/GenBank/DDBJ databases">
        <title>Whole genome shotgun sequence of Cellulomonas hominis NBRC 16055.</title>
        <authorList>
            <person name="Hosoyama A."/>
            <person name="Uohara A."/>
            <person name="Ohji S."/>
            <person name="Ichikawa N."/>
        </authorList>
    </citation>
    <scope>NUCLEOTIDE SEQUENCE [LARGE SCALE GENOMIC DNA]</scope>
    <source>
        <strain evidence="3 5">NBRC 16055</strain>
    </source>
</reference>
<reference evidence="4 6" key="2">
    <citation type="submission" date="2020-08" db="EMBL/GenBank/DDBJ databases">
        <title>Sequencing the genomes of 1000 actinobacteria strains.</title>
        <authorList>
            <person name="Klenk H.-P."/>
        </authorList>
    </citation>
    <scope>NUCLEOTIDE SEQUENCE [LARGE SCALE GENOMIC DNA]</scope>
    <source>
        <strain evidence="4 6">DSM 9581</strain>
    </source>
</reference>
<dbReference type="Gene3D" id="1.20.1440.110">
    <property type="entry name" value="acylaminoacyl peptidase"/>
    <property type="match status" value="1"/>
</dbReference>
<keyword evidence="3" id="KW-0031">Aminopeptidase</keyword>
<accession>A0A511FCT0</accession>
<dbReference type="InterPro" id="IPR029058">
    <property type="entry name" value="AB_hydrolase_fold"/>
</dbReference>
<keyword evidence="5" id="KW-1185">Reference proteome</keyword>
<protein>
    <submittedName>
        <fullName evidence="4">Dienelactone hydrolase</fullName>
    </submittedName>
    <submittedName>
        <fullName evidence="3">Dipeptidyl aminopeptidase</fullName>
    </submittedName>
</protein>
<dbReference type="InterPro" id="IPR050261">
    <property type="entry name" value="FrsA_esterase"/>
</dbReference>
<dbReference type="EMBL" id="BJVQ01000011">
    <property type="protein sequence ID" value="GEL46117.1"/>
    <property type="molecule type" value="Genomic_DNA"/>
</dbReference>
<dbReference type="GO" id="GO:0004177">
    <property type="term" value="F:aminopeptidase activity"/>
    <property type="evidence" value="ECO:0007669"/>
    <property type="project" value="UniProtKB-KW"/>
</dbReference>
<evidence type="ECO:0000313" key="5">
    <source>
        <dbReference type="Proteomes" id="UP000321723"/>
    </source>
</evidence>
<dbReference type="RefSeq" id="WP_246802979.1">
    <property type="nucleotide sequence ID" value="NZ_BJVQ01000011.1"/>
</dbReference>
<dbReference type="Proteomes" id="UP000321723">
    <property type="component" value="Unassembled WGS sequence"/>
</dbReference>
<evidence type="ECO:0000313" key="6">
    <source>
        <dbReference type="Proteomes" id="UP000564629"/>
    </source>
</evidence>
<comment type="caution">
    <text evidence="3">The sequence shown here is derived from an EMBL/GenBank/DDBJ whole genome shotgun (WGS) entry which is preliminary data.</text>
</comment>
<dbReference type="SUPFAM" id="SSF53474">
    <property type="entry name" value="alpha/beta-Hydrolases"/>
    <property type="match status" value="1"/>
</dbReference>
<keyword evidence="3" id="KW-0645">Protease</keyword>
<evidence type="ECO:0000313" key="3">
    <source>
        <dbReference type="EMBL" id="GEL46117.1"/>
    </source>
</evidence>
<name>A0A511FCT0_9CELL</name>
<evidence type="ECO:0000256" key="1">
    <source>
        <dbReference type="ARBA" id="ARBA00008645"/>
    </source>
</evidence>
<dbReference type="Pfam" id="PF06500">
    <property type="entry name" value="FrsA-like"/>
    <property type="match status" value="1"/>
</dbReference>
<dbReference type="Gene3D" id="3.40.50.1820">
    <property type="entry name" value="alpha/beta hydrolase"/>
    <property type="match status" value="1"/>
</dbReference>
<sequence>MARPVAPEPGGSVISDRSRFQLSTDPDLDTQARATLGRAQSGAADAGEVIATAASVHGKDHAAWFAAWRALGDRLAGQADASAAAGHPVSAASAYLRAATAYGVAVDAVATLPSDEDLLPTFRAHRAAWERWVDTVDLDIDRVDIPYEGTTLPAWVLHAPGATGPRPTLVAVNGSDGALTSLWSDCGAAALRRGYHVVLFDGPGQQSMLFERGVPFRPDWEAVLTPVLDAVTARPEVDAGRIAVYGLSQGGYWVPRALAFEHRPAAAVADPGVVEVATIWEHPVPSSLLHLLGKGDDHAFDRDMALGMRLSKGAASTWRFRARPYGTEGYAATIRAVRAYDATDVAAKITTPLLITDPEHEQFWPGQSRRLADLAPEVATLVPFTAAEGADGHCEPLGRAVTEERVFDWLDERLGV</sequence>
<evidence type="ECO:0000313" key="4">
    <source>
        <dbReference type="EMBL" id="MBB5475359.1"/>
    </source>
</evidence>
<dbReference type="EMBL" id="JACHDN010000001">
    <property type="protein sequence ID" value="MBB5475359.1"/>
    <property type="molecule type" value="Genomic_DNA"/>
</dbReference>